<feature type="compositionally biased region" description="Gly residues" evidence="1">
    <location>
        <begin position="11"/>
        <end position="28"/>
    </location>
</feature>
<feature type="region of interest" description="Disordered" evidence="1">
    <location>
        <begin position="1"/>
        <end position="76"/>
    </location>
</feature>
<proteinExistence type="predicted"/>
<sequence length="76" mass="7927">MPGQQSPIRGGFQGGYRGGRGGAGGVGGHMDFAAGQGHAMGRGRGHATQPFVPQPRSTPPPFQTVVPTKNMIRMRK</sequence>
<keyword evidence="3" id="KW-1185">Reference proteome</keyword>
<reference evidence="2" key="2">
    <citation type="submission" date="2022-06" db="UniProtKB">
        <authorList>
            <consortium name="EnsemblMetazoa"/>
        </authorList>
    </citation>
    <scope>IDENTIFICATION</scope>
    <source>
        <strain evidence="2">DF5081</strain>
    </source>
</reference>
<dbReference type="EnsemblMetazoa" id="CJA00329.1">
    <property type="protein sequence ID" value="CJA00329.1"/>
    <property type="gene ID" value="WBGene00119533"/>
</dbReference>
<dbReference type="Proteomes" id="UP000005237">
    <property type="component" value="Unassembled WGS sequence"/>
</dbReference>
<organism evidence="2 3">
    <name type="scientific">Caenorhabditis japonica</name>
    <dbReference type="NCBI Taxonomy" id="281687"/>
    <lineage>
        <taxon>Eukaryota</taxon>
        <taxon>Metazoa</taxon>
        <taxon>Ecdysozoa</taxon>
        <taxon>Nematoda</taxon>
        <taxon>Chromadorea</taxon>
        <taxon>Rhabditida</taxon>
        <taxon>Rhabditina</taxon>
        <taxon>Rhabditomorpha</taxon>
        <taxon>Rhabditoidea</taxon>
        <taxon>Rhabditidae</taxon>
        <taxon>Peloderinae</taxon>
        <taxon>Caenorhabditis</taxon>
    </lineage>
</organism>
<evidence type="ECO:0000313" key="3">
    <source>
        <dbReference type="Proteomes" id="UP000005237"/>
    </source>
</evidence>
<evidence type="ECO:0000256" key="1">
    <source>
        <dbReference type="SAM" id="MobiDB-lite"/>
    </source>
</evidence>
<evidence type="ECO:0000313" key="2">
    <source>
        <dbReference type="EnsemblMetazoa" id="CJA00329.1"/>
    </source>
</evidence>
<protein>
    <submittedName>
        <fullName evidence="2">Uncharacterized protein</fullName>
    </submittedName>
</protein>
<feature type="compositionally biased region" description="Pro residues" evidence="1">
    <location>
        <begin position="52"/>
        <end position="62"/>
    </location>
</feature>
<name>A0A8R1DES1_CAEJA</name>
<dbReference type="AlphaFoldDB" id="A0A8R1DES1"/>
<accession>A0A8R1DES1</accession>
<reference evidence="3" key="1">
    <citation type="submission" date="2010-08" db="EMBL/GenBank/DDBJ databases">
        <authorList>
            <consortium name="Caenorhabditis japonica Sequencing Consortium"/>
            <person name="Wilson R.K."/>
        </authorList>
    </citation>
    <scope>NUCLEOTIDE SEQUENCE [LARGE SCALE GENOMIC DNA]</scope>
    <source>
        <strain evidence="3">DF5081</strain>
    </source>
</reference>